<feature type="non-terminal residue" evidence="2">
    <location>
        <position position="1"/>
    </location>
</feature>
<organism evidence="2 3">
    <name type="scientific">Astrephomene gubernaculifera</name>
    <dbReference type="NCBI Taxonomy" id="47775"/>
    <lineage>
        <taxon>Eukaryota</taxon>
        <taxon>Viridiplantae</taxon>
        <taxon>Chlorophyta</taxon>
        <taxon>core chlorophytes</taxon>
        <taxon>Chlorophyceae</taxon>
        <taxon>CS clade</taxon>
        <taxon>Chlamydomonadales</taxon>
        <taxon>Astrephomenaceae</taxon>
        <taxon>Astrephomene</taxon>
    </lineage>
</organism>
<dbReference type="PANTHER" id="PTHR22093:SF0">
    <property type="entry name" value="LEUKOCYTE RECEPTOR CLUSTER MEMBER 1"/>
    <property type="match status" value="1"/>
</dbReference>
<accession>A0AAD3HT95</accession>
<protein>
    <recommendedName>
        <fullName evidence="4">CBF1-interacting co-repressor CIR N-terminal domain-containing protein</fullName>
    </recommendedName>
</protein>
<dbReference type="EMBL" id="BMAR01000058">
    <property type="protein sequence ID" value="GFR52131.1"/>
    <property type="molecule type" value="Genomic_DNA"/>
</dbReference>
<dbReference type="AlphaFoldDB" id="A0AAD3HT95"/>
<dbReference type="InterPro" id="IPR039875">
    <property type="entry name" value="LENG1-like"/>
</dbReference>
<evidence type="ECO:0008006" key="4">
    <source>
        <dbReference type="Google" id="ProtNLM"/>
    </source>
</evidence>
<comment type="caution">
    <text evidence="2">The sequence shown here is derived from an EMBL/GenBank/DDBJ whole genome shotgun (WGS) entry which is preliminary data.</text>
</comment>
<feature type="region of interest" description="Disordered" evidence="1">
    <location>
        <begin position="26"/>
        <end position="118"/>
    </location>
</feature>
<evidence type="ECO:0000313" key="2">
    <source>
        <dbReference type="EMBL" id="GFR52131.1"/>
    </source>
</evidence>
<sequence>MGGHGGLNILPQKRWNVYNRDNRLKVAQDEAKAKKQEDEARERYEQAEREHRHQLLVKRAGTSEEGRSGDGLPGEPSAAPLEHINFWKEEETKLQHPENEKEQRDAAKRRGNPDFYTSDAKFDERFALAYGLVGDKPWYAQSLQPEQRQLRGA</sequence>
<name>A0AAD3HT95_9CHLO</name>
<feature type="compositionally biased region" description="Basic and acidic residues" evidence="1">
    <location>
        <begin position="85"/>
        <end position="112"/>
    </location>
</feature>
<reference evidence="2 3" key="1">
    <citation type="journal article" date="2021" name="Sci. Rep.">
        <title>Genome sequencing of the multicellular alga Astrephomene provides insights into convergent evolution of germ-soma differentiation.</title>
        <authorList>
            <person name="Yamashita S."/>
            <person name="Yamamoto K."/>
            <person name="Matsuzaki R."/>
            <person name="Suzuki S."/>
            <person name="Yamaguchi H."/>
            <person name="Hirooka S."/>
            <person name="Minakuchi Y."/>
            <person name="Miyagishima S."/>
            <person name="Kawachi M."/>
            <person name="Toyoda A."/>
            <person name="Nozaki H."/>
        </authorList>
    </citation>
    <scope>NUCLEOTIDE SEQUENCE [LARGE SCALE GENOMIC DNA]</scope>
    <source>
        <strain evidence="2 3">NIES-4017</strain>
    </source>
</reference>
<proteinExistence type="predicted"/>
<dbReference type="PANTHER" id="PTHR22093">
    <property type="entry name" value="LEUKOCYTE RECEPTOR CLUSTER LRC MEMBER 1"/>
    <property type="match status" value="1"/>
</dbReference>
<feature type="compositionally biased region" description="Basic and acidic residues" evidence="1">
    <location>
        <begin position="26"/>
        <end position="53"/>
    </location>
</feature>
<evidence type="ECO:0000313" key="3">
    <source>
        <dbReference type="Proteomes" id="UP001054857"/>
    </source>
</evidence>
<dbReference type="Proteomes" id="UP001054857">
    <property type="component" value="Unassembled WGS sequence"/>
</dbReference>
<evidence type="ECO:0000256" key="1">
    <source>
        <dbReference type="SAM" id="MobiDB-lite"/>
    </source>
</evidence>
<keyword evidence="3" id="KW-1185">Reference proteome</keyword>
<gene>
    <name evidence="2" type="ORF">Agub_g14646</name>
</gene>